<sequence length="40" mass="4446">MLGDMLGAYGDGVRCSLKMGHYGNDHRTDSLVHLPLRVFL</sequence>
<evidence type="ECO:0000313" key="2">
    <source>
        <dbReference type="Proteomes" id="UP000004524"/>
    </source>
</evidence>
<accession>D8DVH6</accession>
<comment type="caution">
    <text evidence="1">The sequence shown here is derived from an EMBL/GenBank/DDBJ whole genome shotgun (WGS) entry which is preliminary data.</text>
</comment>
<dbReference type="EMBL" id="ADWO01000041">
    <property type="protein sequence ID" value="EFI72573.1"/>
    <property type="molecule type" value="Genomic_DNA"/>
</dbReference>
<name>D8DVH6_9BACT</name>
<evidence type="ECO:0000313" key="1">
    <source>
        <dbReference type="EMBL" id="EFI72573.1"/>
    </source>
</evidence>
<protein>
    <submittedName>
        <fullName evidence="1">Uncharacterized protein</fullName>
    </submittedName>
</protein>
<dbReference type="AlphaFoldDB" id="D8DVH6"/>
<gene>
    <name evidence="1" type="ORF">PBR_2454</name>
</gene>
<reference evidence="1 2" key="1">
    <citation type="journal article" date="2010" name="Microb. Ecol.">
        <title>Comparative genome analysis of Prevotella ruminicola and Prevotella bryantii: insights into their environmental niche.</title>
        <authorList>
            <consortium name="North American Consortium for Rumen Bacteria"/>
            <person name="Purushe J."/>
            <person name="Fouts D.E."/>
            <person name="Morrison M."/>
            <person name="White B.A."/>
            <person name="Mackie R.I."/>
            <person name="Coutinho P.M."/>
            <person name="Henrissat B."/>
            <person name="Nelson K.E."/>
        </authorList>
    </citation>
    <scope>NUCLEOTIDE SEQUENCE [LARGE SCALE GENOMIC DNA]</scope>
    <source>
        <strain evidence="1 2">B14</strain>
    </source>
</reference>
<dbReference type="Proteomes" id="UP000004524">
    <property type="component" value="Unassembled WGS sequence"/>
</dbReference>
<keyword evidence="2" id="KW-1185">Reference proteome</keyword>
<organism evidence="1 2">
    <name type="scientific">Segatella baroniae B14</name>
    <dbReference type="NCBI Taxonomy" id="752555"/>
    <lineage>
        <taxon>Bacteria</taxon>
        <taxon>Pseudomonadati</taxon>
        <taxon>Bacteroidota</taxon>
        <taxon>Bacteroidia</taxon>
        <taxon>Bacteroidales</taxon>
        <taxon>Prevotellaceae</taxon>
        <taxon>Segatella</taxon>
    </lineage>
</organism>
<proteinExistence type="predicted"/>